<keyword evidence="1" id="KW-0472">Membrane</keyword>
<evidence type="ECO:0000313" key="3">
    <source>
        <dbReference type="Proteomes" id="UP001589894"/>
    </source>
</evidence>
<name>A0ABV6P1H1_9ACTN</name>
<evidence type="ECO:0000256" key="1">
    <source>
        <dbReference type="SAM" id="Phobius"/>
    </source>
</evidence>
<reference evidence="2 3" key="1">
    <citation type="submission" date="2024-09" db="EMBL/GenBank/DDBJ databases">
        <authorList>
            <person name="Sun Q."/>
            <person name="Mori K."/>
        </authorList>
    </citation>
    <scope>NUCLEOTIDE SEQUENCE [LARGE SCALE GENOMIC DNA]</scope>
    <source>
        <strain evidence="2 3">TBRC 2205</strain>
    </source>
</reference>
<dbReference type="EMBL" id="JBHLUE010000017">
    <property type="protein sequence ID" value="MFC0566781.1"/>
    <property type="molecule type" value="Genomic_DNA"/>
</dbReference>
<protein>
    <submittedName>
        <fullName evidence="2">Uncharacterized protein</fullName>
    </submittedName>
</protein>
<gene>
    <name evidence="2" type="ORF">ACFFHU_21905</name>
</gene>
<feature type="transmembrane region" description="Helical" evidence="1">
    <location>
        <begin position="45"/>
        <end position="64"/>
    </location>
</feature>
<organism evidence="2 3">
    <name type="scientific">Plantactinospora siamensis</name>
    <dbReference type="NCBI Taxonomy" id="555372"/>
    <lineage>
        <taxon>Bacteria</taxon>
        <taxon>Bacillati</taxon>
        <taxon>Actinomycetota</taxon>
        <taxon>Actinomycetes</taxon>
        <taxon>Micromonosporales</taxon>
        <taxon>Micromonosporaceae</taxon>
        <taxon>Plantactinospora</taxon>
    </lineage>
</organism>
<sequence length="90" mass="9380">MLAAARARASGRLAIVLPGLLAVLASVVRIVLVAQVPDTPLSFRMGLNGIVGLVAGWIAVRYDLDGHRARSYLRRFADPAAANRSGGGDA</sequence>
<evidence type="ECO:0000313" key="2">
    <source>
        <dbReference type="EMBL" id="MFC0566781.1"/>
    </source>
</evidence>
<keyword evidence="3" id="KW-1185">Reference proteome</keyword>
<dbReference type="Proteomes" id="UP001589894">
    <property type="component" value="Unassembled WGS sequence"/>
</dbReference>
<comment type="caution">
    <text evidence="2">The sequence shown here is derived from an EMBL/GenBank/DDBJ whole genome shotgun (WGS) entry which is preliminary data.</text>
</comment>
<keyword evidence="1" id="KW-1133">Transmembrane helix</keyword>
<dbReference type="RefSeq" id="WP_377341730.1">
    <property type="nucleotide sequence ID" value="NZ_JBHLUE010000017.1"/>
</dbReference>
<keyword evidence="1" id="KW-0812">Transmembrane</keyword>
<proteinExistence type="predicted"/>
<accession>A0ABV6P1H1</accession>